<dbReference type="PANTHER" id="PTHR11380">
    <property type="entry name" value="TRANSCRIPTION INITIATION FACTOR TFIID/SUPT3-RELATED"/>
    <property type="match status" value="1"/>
</dbReference>
<proteinExistence type="inferred from homology"/>
<dbReference type="Pfam" id="PF02269">
    <property type="entry name" value="TFIID-18kDa"/>
    <property type="match status" value="1"/>
</dbReference>
<comment type="subcellular location">
    <subcellularLocation>
        <location evidence="1">Nucleus</location>
    </subcellularLocation>
</comment>
<dbReference type="GO" id="GO:0051123">
    <property type="term" value="P:RNA polymerase II preinitiation complex assembly"/>
    <property type="evidence" value="ECO:0007669"/>
    <property type="project" value="TreeGrafter"/>
</dbReference>
<feature type="compositionally biased region" description="Low complexity" evidence="10">
    <location>
        <begin position="368"/>
        <end position="382"/>
    </location>
</feature>
<feature type="compositionally biased region" description="Low complexity" evidence="10">
    <location>
        <begin position="332"/>
        <end position="342"/>
    </location>
</feature>
<evidence type="ECO:0000256" key="7">
    <source>
        <dbReference type="ARBA" id="ARBA00038392"/>
    </source>
</evidence>
<keyword evidence="2" id="KW-0805">Transcription regulation</keyword>
<dbReference type="STRING" id="1882483.A0A317XXF5"/>
<organism evidence="11 12">
    <name type="scientific">Testicularia cyperi</name>
    <dbReference type="NCBI Taxonomy" id="1882483"/>
    <lineage>
        <taxon>Eukaryota</taxon>
        <taxon>Fungi</taxon>
        <taxon>Dikarya</taxon>
        <taxon>Basidiomycota</taxon>
        <taxon>Ustilaginomycotina</taxon>
        <taxon>Ustilaginomycetes</taxon>
        <taxon>Ustilaginales</taxon>
        <taxon>Anthracoideaceae</taxon>
        <taxon>Testicularia</taxon>
    </lineage>
</organism>
<dbReference type="Gene3D" id="1.10.20.10">
    <property type="entry name" value="Histone, subunit A"/>
    <property type="match status" value="1"/>
</dbReference>
<feature type="compositionally biased region" description="Acidic residues" evidence="10">
    <location>
        <begin position="319"/>
        <end position="331"/>
    </location>
</feature>
<keyword evidence="3" id="KW-0175">Coiled coil</keyword>
<feature type="compositionally biased region" description="Basic residues" evidence="10">
    <location>
        <begin position="346"/>
        <end position="365"/>
    </location>
</feature>
<sequence length="382" mass="38119">MAPATPTRTGGRGGRQRQSSSLHPPSSFGTAGGHGHHPYATPGTAGGRGGGKVAAAAVGAGTAGLTHEVGGTPFVHPALALATGSTAAAAATTAGMSSVLAAQVRGRRPFNHRNLFARDLQNLMYAYGDAPNPDPDSVTLMEEMTVDFITDLCCRARPSPYALGLGTSAISNSSSAFGATLEQFAAAMAAAGGGGAGGDGTLISNGADLAAGAGAGAGLQRTLPPRAPHRLRVKLEDFRHALRKEVESKKLGRMEQLLYADKVVTEARRVGGVEEAAERAGALQTDNLPPLPAGGLGSNAAAGGGGGARSRRGTTMETGDADDDDKDDNDSDAPGTPRPTSGRGSGRGRGRGSRGGGRGRGRGGGRGKAASKTASARSSVQP</sequence>
<dbReference type="SUPFAM" id="SSF47113">
    <property type="entry name" value="Histone-fold"/>
    <property type="match status" value="1"/>
</dbReference>
<evidence type="ECO:0000256" key="6">
    <source>
        <dbReference type="ARBA" id="ARBA00025346"/>
    </source>
</evidence>
<reference evidence="11 12" key="1">
    <citation type="journal article" date="2018" name="Mol. Biol. Evol.">
        <title>Broad Genomic Sampling Reveals a Smut Pathogenic Ancestry of the Fungal Clade Ustilaginomycotina.</title>
        <authorList>
            <person name="Kijpornyongpan T."/>
            <person name="Mondo S.J."/>
            <person name="Barry K."/>
            <person name="Sandor L."/>
            <person name="Lee J."/>
            <person name="Lipzen A."/>
            <person name="Pangilinan J."/>
            <person name="LaButti K."/>
            <person name="Hainaut M."/>
            <person name="Henrissat B."/>
            <person name="Grigoriev I.V."/>
            <person name="Spatafora J.W."/>
            <person name="Aime M.C."/>
        </authorList>
    </citation>
    <scope>NUCLEOTIDE SEQUENCE [LARGE SCALE GENOMIC DNA]</scope>
    <source>
        <strain evidence="11 12">MCA 3645</strain>
    </source>
</reference>
<evidence type="ECO:0000256" key="2">
    <source>
        <dbReference type="ARBA" id="ARBA00023015"/>
    </source>
</evidence>
<protein>
    <recommendedName>
        <fullName evidence="8">Transcription initiation factor TFIID subunit 13</fullName>
    </recommendedName>
    <alternativeName>
        <fullName evidence="9">TBP-associated factor 13</fullName>
    </alternativeName>
</protein>
<gene>
    <name evidence="11" type="ORF">BCV70DRAFT_196744</name>
</gene>
<feature type="compositionally biased region" description="Gly residues" evidence="10">
    <location>
        <begin position="294"/>
        <end position="308"/>
    </location>
</feature>
<evidence type="ECO:0000256" key="10">
    <source>
        <dbReference type="SAM" id="MobiDB-lite"/>
    </source>
</evidence>
<keyword evidence="5" id="KW-0539">Nucleus</keyword>
<dbReference type="GO" id="GO:0046982">
    <property type="term" value="F:protein heterodimerization activity"/>
    <property type="evidence" value="ECO:0007669"/>
    <property type="project" value="InterPro"/>
</dbReference>
<evidence type="ECO:0000256" key="9">
    <source>
        <dbReference type="ARBA" id="ARBA00075090"/>
    </source>
</evidence>
<evidence type="ECO:0000256" key="3">
    <source>
        <dbReference type="ARBA" id="ARBA00023054"/>
    </source>
</evidence>
<feature type="region of interest" description="Disordered" evidence="10">
    <location>
        <begin position="1"/>
        <end position="52"/>
    </location>
</feature>
<evidence type="ECO:0000313" key="12">
    <source>
        <dbReference type="Proteomes" id="UP000246740"/>
    </source>
</evidence>
<dbReference type="EMBL" id="KZ819188">
    <property type="protein sequence ID" value="PWZ02503.1"/>
    <property type="molecule type" value="Genomic_DNA"/>
</dbReference>
<dbReference type="OrthoDB" id="10266074at2759"/>
<accession>A0A317XXF5</accession>
<dbReference type="Proteomes" id="UP000246740">
    <property type="component" value="Unassembled WGS sequence"/>
</dbReference>
<evidence type="ECO:0000256" key="8">
    <source>
        <dbReference type="ARBA" id="ARBA00040136"/>
    </source>
</evidence>
<dbReference type="InParanoid" id="A0A317XXF5"/>
<keyword evidence="4" id="KW-0804">Transcription</keyword>
<keyword evidence="12" id="KW-1185">Reference proteome</keyword>
<evidence type="ECO:0000256" key="5">
    <source>
        <dbReference type="ARBA" id="ARBA00023242"/>
    </source>
</evidence>
<evidence type="ECO:0000313" key="11">
    <source>
        <dbReference type="EMBL" id="PWZ02503.1"/>
    </source>
</evidence>
<comment type="similarity">
    <text evidence="7">Belongs to the TAF13 family.</text>
</comment>
<dbReference type="GO" id="GO:0005669">
    <property type="term" value="C:transcription factor TFIID complex"/>
    <property type="evidence" value="ECO:0007669"/>
    <property type="project" value="TreeGrafter"/>
</dbReference>
<evidence type="ECO:0000256" key="4">
    <source>
        <dbReference type="ARBA" id="ARBA00023163"/>
    </source>
</evidence>
<evidence type="ECO:0000256" key="1">
    <source>
        <dbReference type="ARBA" id="ARBA00004123"/>
    </source>
</evidence>
<dbReference type="FunFam" id="1.10.20.10:FF:000071">
    <property type="entry name" value="Transcription factor TFIID complex subunit"/>
    <property type="match status" value="1"/>
</dbReference>
<dbReference type="InterPro" id="IPR009072">
    <property type="entry name" value="Histone-fold"/>
</dbReference>
<comment type="function">
    <text evidence="6">Functions as a component of the DNA-binding general transcription factor complex TFIID. Binding of TFIID to a promoter (with or without TATA element) is the initial step in pre-initiation complex (PIC) formation. TFIID plays a key role in the regulation of gene expression by RNA polymerase II through different activities such as transcription activator interaction, core promoter recognition and selectivity, TFIIA and TFIIB interaction, chromatin modification (histone acetylation by TAF1), facilitation of DNA opening and initiation of transcription.</text>
</comment>
<dbReference type="InterPro" id="IPR003195">
    <property type="entry name" value="TFIID_TAF13"/>
</dbReference>
<name>A0A317XXF5_9BASI</name>
<dbReference type="AlphaFoldDB" id="A0A317XXF5"/>
<feature type="region of interest" description="Disordered" evidence="10">
    <location>
        <begin position="281"/>
        <end position="382"/>
    </location>
</feature>
<dbReference type="PANTHER" id="PTHR11380:SF5">
    <property type="entry name" value="TRANSCRIPTION INITIATION FACTOR TFIID SUBUNIT 13"/>
    <property type="match status" value="1"/>
</dbReference>